<evidence type="ECO:0000313" key="2">
    <source>
        <dbReference type="Proteomes" id="UP001458946"/>
    </source>
</evidence>
<dbReference type="EMBL" id="BAABRN010000034">
    <property type="protein sequence ID" value="GAA5502996.1"/>
    <property type="molecule type" value="Genomic_DNA"/>
</dbReference>
<name>A0ABP9VCM8_9DEIO</name>
<proteinExistence type="predicted"/>
<accession>A0ABP9VCM8</accession>
<organism evidence="1 2">
    <name type="scientific">Deinococcus xinjiangensis</name>
    <dbReference type="NCBI Taxonomy" id="457454"/>
    <lineage>
        <taxon>Bacteria</taxon>
        <taxon>Thermotogati</taxon>
        <taxon>Deinococcota</taxon>
        <taxon>Deinococci</taxon>
        <taxon>Deinococcales</taxon>
        <taxon>Deinococcaceae</taxon>
        <taxon>Deinococcus</taxon>
    </lineage>
</organism>
<gene>
    <name evidence="1" type="ORF">Dxin01_02745</name>
</gene>
<comment type="caution">
    <text evidence="1">The sequence shown here is derived from an EMBL/GenBank/DDBJ whole genome shotgun (WGS) entry which is preliminary data.</text>
</comment>
<keyword evidence="2" id="KW-1185">Reference proteome</keyword>
<protein>
    <submittedName>
        <fullName evidence="1">Uncharacterized protein</fullName>
    </submittedName>
</protein>
<sequence length="206" mass="22621">MQRATGRTHAHHEFEAQVPHLIQKGSSFKTTVCQHANPKSSSNAVWNRAKQLTGEGDRSRCPFPFVHSVAHGEFDRTIFSEEDDQMDAVNVVVDADEGQGAALLFDAGQVDTQSEEGTMFAAGGQEQGVPLGTLQHRPTLRCVPVVLVEKTTQRTLADEFSPVECRFGGRVEEQSERSPEAALLVRRGGDRQELICQNADALPRNL</sequence>
<evidence type="ECO:0000313" key="1">
    <source>
        <dbReference type="EMBL" id="GAA5502996.1"/>
    </source>
</evidence>
<dbReference type="Proteomes" id="UP001458946">
    <property type="component" value="Unassembled WGS sequence"/>
</dbReference>
<reference evidence="1 2" key="1">
    <citation type="submission" date="2024-02" db="EMBL/GenBank/DDBJ databases">
        <title>Deinococcus xinjiangensis NBRC 107630.</title>
        <authorList>
            <person name="Ichikawa N."/>
            <person name="Katano-Makiyama Y."/>
            <person name="Hidaka K."/>
        </authorList>
    </citation>
    <scope>NUCLEOTIDE SEQUENCE [LARGE SCALE GENOMIC DNA]</scope>
    <source>
        <strain evidence="1 2">NBRC 107630</strain>
    </source>
</reference>